<proteinExistence type="predicted"/>
<name>A0A369UPL3_9GAMM</name>
<dbReference type="Pfam" id="PF21742">
    <property type="entry name" value="DUF6868"/>
    <property type="match status" value="1"/>
</dbReference>
<reference evidence="3 4" key="1">
    <citation type="submission" date="2018-07" db="EMBL/GenBank/DDBJ databases">
        <title>Dyella tabacisoli L4-6T, whole genome shotgun sequence.</title>
        <authorList>
            <person name="Zhou X.-K."/>
            <person name="Li W.-J."/>
            <person name="Duan Y.-Q."/>
        </authorList>
    </citation>
    <scope>NUCLEOTIDE SEQUENCE [LARGE SCALE GENOMIC DNA]</scope>
    <source>
        <strain evidence="3 4">L4-6</strain>
    </source>
</reference>
<comment type="caution">
    <text evidence="3">The sequence shown here is derived from an EMBL/GenBank/DDBJ whole genome shotgun (WGS) entry which is preliminary data.</text>
</comment>
<dbReference type="OrthoDB" id="5472096at2"/>
<sequence length="80" mass="9344">MAVHEIKDILLWCVGINYAVLLIWFGVFVFAHDRMYRTHNRWFKLSLETFDAIHYSGLAVYKIGILLLYLVPLIALCLAM</sequence>
<keyword evidence="4" id="KW-1185">Reference proteome</keyword>
<evidence type="ECO:0000256" key="1">
    <source>
        <dbReference type="SAM" id="Phobius"/>
    </source>
</evidence>
<dbReference type="Proteomes" id="UP000253782">
    <property type="component" value="Unassembled WGS sequence"/>
</dbReference>
<keyword evidence="1" id="KW-0472">Membrane</keyword>
<feature type="domain" description="DUF6868" evidence="2">
    <location>
        <begin position="1"/>
        <end position="79"/>
    </location>
</feature>
<keyword evidence="1" id="KW-0812">Transmembrane</keyword>
<evidence type="ECO:0000259" key="2">
    <source>
        <dbReference type="Pfam" id="PF21742"/>
    </source>
</evidence>
<dbReference type="EMBL" id="QQAH01000006">
    <property type="protein sequence ID" value="RDD82273.1"/>
    <property type="molecule type" value="Genomic_DNA"/>
</dbReference>
<accession>A0A369UPL3</accession>
<keyword evidence="1" id="KW-1133">Transmembrane helix</keyword>
<feature type="transmembrane region" description="Helical" evidence="1">
    <location>
        <begin position="9"/>
        <end position="32"/>
    </location>
</feature>
<gene>
    <name evidence="3" type="ORF">DVJ77_07575</name>
</gene>
<evidence type="ECO:0000313" key="3">
    <source>
        <dbReference type="EMBL" id="RDD82273.1"/>
    </source>
</evidence>
<feature type="transmembrane region" description="Helical" evidence="1">
    <location>
        <begin position="52"/>
        <end position="79"/>
    </location>
</feature>
<evidence type="ECO:0000313" key="4">
    <source>
        <dbReference type="Proteomes" id="UP000253782"/>
    </source>
</evidence>
<dbReference type="InterPro" id="IPR049220">
    <property type="entry name" value="DUF6868"/>
</dbReference>
<protein>
    <recommendedName>
        <fullName evidence="2">DUF6868 domain-containing protein</fullName>
    </recommendedName>
</protein>
<organism evidence="3 4">
    <name type="scientific">Dyella tabacisoli</name>
    <dbReference type="NCBI Taxonomy" id="2282381"/>
    <lineage>
        <taxon>Bacteria</taxon>
        <taxon>Pseudomonadati</taxon>
        <taxon>Pseudomonadota</taxon>
        <taxon>Gammaproteobacteria</taxon>
        <taxon>Lysobacterales</taxon>
        <taxon>Rhodanobacteraceae</taxon>
        <taxon>Dyella</taxon>
    </lineage>
</organism>
<dbReference type="AlphaFoldDB" id="A0A369UPL3"/>
<dbReference type="RefSeq" id="WP_114844893.1">
    <property type="nucleotide sequence ID" value="NZ_JBHSPE010000008.1"/>
</dbReference>